<dbReference type="InterPro" id="IPR032710">
    <property type="entry name" value="NTF2-like_dom_sf"/>
</dbReference>
<evidence type="ECO:0000313" key="3">
    <source>
        <dbReference type="Proteomes" id="UP000476332"/>
    </source>
</evidence>
<dbReference type="Pfam" id="PF13474">
    <property type="entry name" value="SnoaL_3"/>
    <property type="match status" value="1"/>
</dbReference>
<dbReference type="Gene3D" id="3.10.450.50">
    <property type="match status" value="1"/>
</dbReference>
<dbReference type="RefSeq" id="WP_163043112.1">
    <property type="nucleotide sequence ID" value="NZ_JAAAMJ010000003.1"/>
</dbReference>
<sequence>MAGMEARAIRDLIDARNDAVRAGDTARAMAAMAEDVVTFDLAPPLQLAGAPARDTAGMEEWLATWDGPVSVVMPEPTVVVEGDIAFAHGLSRMRGTKRGEGPVDLWYRSTLCLKRGTDGWTLLHEHHSVPMKMDGSGLAATDLRP</sequence>
<protein>
    <submittedName>
        <fullName evidence="2">DUF4440 domain-containing protein</fullName>
    </submittedName>
</protein>
<dbReference type="EMBL" id="JAAAMJ010000003">
    <property type="protein sequence ID" value="NDV86365.1"/>
    <property type="molecule type" value="Genomic_DNA"/>
</dbReference>
<dbReference type="AlphaFoldDB" id="A0A6L9MEV2"/>
<reference evidence="2 3" key="1">
    <citation type="submission" date="2020-01" db="EMBL/GenBank/DDBJ databases">
        <title>Genomes of bacteria type strains.</title>
        <authorList>
            <person name="Chen J."/>
            <person name="Zhu S."/>
            <person name="Chen J."/>
        </authorList>
    </citation>
    <scope>NUCLEOTIDE SEQUENCE [LARGE SCALE GENOMIC DNA]</scope>
    <source>
        <strain evidence="2 3">KCTC 52919</strain>
    </source>
</reference>
<dbReference type="InterPro" id="IPR037401">
    <property type="entry name" value="SnoaL-like"/>
</dbReference>
<feature type="domain" description="SnoaL-like" evidence="1">
    <location>
        <begin position="9"/>
        <end position="131"/>
    </location>
</feature>
<dbReference type="SUPFAM" id="SSF54427">
    <property type="entry name" value="NTF2-like"/>
    <property type="match status" value="1"/>
</dbReference>
<name>A0A6L9MEV2_9HYPH</name>
<accession>A0A6L9MEV2</accession>
<comment type="caution">
    <text evidence="2">The sequence shown here is derived from an EMBL/GenBank/DDBJ whole genome shotgun (WGS) entry which is preliminary data.</text>
</comment>
<keyword evidence="3" id="KW-1185">Reference proteome</keyword>
<gene>
    <name evidence="2" type="ORF">GTW51_06595</name>
</gene>
<evidence type="ECO:0000313" key="2">
    <source>
        <dbReference type="EMBL" id="NDV86365.1"/>
    </source>
</evidence>
<organism evidence="2 3">
    <name type="scientific">Aurantimonas aggregata</name>
    <dbReference type="NCBI Taxonomy" id="2047720"/>
    <lineage>
        <taxon>Bacteria</taxon>
        <taxon>Pseudomonadati</taxon>
        <taxon>Pseudomonadota</taxon>
        <taxon>Alphaproteobacteria</taxon>
        <taxon>Hyphomicrobiales</taxon>
        <taxon>Aurantimonadaceae</taxon>
        <taxon>Aurantimonas</taxon>
    </lineage>
</organism>
<proteinExistence type="predicted"/>
<evidence type="ECO:0000259" key="1">
    <source>
        <dbReference type="Pfam" id="PF13474"/>
    </source>
</evidence>
<dbReference type="Proteomes" id="UP000476332">
    <property type="component" value="Unassembled WGS sequence"/>
</dbReference>